<evidence type="ECO:0000256" key="1">
    <source>
        <dbReference type="ARBA" id="ARBA00000923"/>
    </source>
</evidence>
<feature type="transmembrane region" description="Helical" evidence="17">
    <location>
        <begin position="103"/>
        <end position="127"/>
    </location>
</feature>
<evidence type="ECO:0000256" key="10">
    <source>
        <dbReference type="ARBA" id="ARBA00048680"/>
    </source>
</evidence>
<proteinExistence type="inferred from homology"/>
<keyword evidence="4 17" id="KW-0812">Transmembrane</keyword>
<keyword evidence="6 17" id="KW-0472">Membrane</keyword>
<dbReference type="Proteomes" id="UP001566132">
    <property type="component" value="Unassembled WGS sequence"/>
</dbReference>
<dbReference type="AlphaFoldDB" id="A0ABD1F0D6"/>
<evidence type="ECO:0000256" key="4">
    <source>
        <dbReference type="ARBA" id="ARBA00022692"/>
    </source>
</evidence>
<comment type="catalytic activity">
    <reaction evidence="15">
        <text>13-(9Z-hexadecenoyloxy)-octadecanoate + H2O = 13-hydroxy-octadecanoate + (9Z)-hexadecenoate + H(+)</text>
        <dbReference type="Rhea" id="RHEA:52076"/>
        <dbReference type="ChEBI" id="CHEBI:15377"/>
        <dbReference type="ChEBI" id="CHEBI:15378"/>
        <dbReference type="ChEBI" id="CHEBI:32372"/>
        <dbReference type="ChEBI" id="CHEBI:136304"/>
        <dbReference type="ChEBI" id="CHEBI:136315"/>
    </reaction>
    <physiologicalReaction direction="left-to-right" evidence="15">
        <dbReference type="Rhea" id="RHEA:52077"/>
    </physiologicalReaction>
</comment>
<keyword evidence="5 17" id="KW-1133">Transmembrane helix</keyword>
<reference evidence="18 19" key="1">
    <citation type="submission" date="2024-05" db="EMBL/GenBank/DDBJ databases">
        <title>Genetic variation in Jamaican populations of the coffee berry borer (Hypothenemus hampei).</title>
        <authorList>
            <person name="Errbii M."/>
            <person name="Myrie A."/>
        </authorList>
    </citation>
    <scope>NUCLEOTIDE SEQUENCE [LARGE SCALE GENOMIC DNA]</scope>
    <source>
        <strain evidence="18">JA-Hopewell-2020-01-JO</strain>
        <tissue evidence="18">Whole body</tissue>
    </source>
</reference>
<evidence type="ECO:0000256" key="12">
    <source>
        <dbReference type="ARBA" id="ARBA00048800"/>
    </source>
</evidence>
<evidence type="ECO:0000256" key="16">
    <source>
        <dbReference type="ARBA" id="ARBA00049428"/>
    </source>
</evidence>
<evidence type="ECO:0000256" key="9">
    <source>
        <dbReference type="ARBA" id="ARBA00047863"/>
    </source>
</evidence>
<feature type="transmembrane region" description="Helical" evidence="17">
    <location>
        <begin position="147"/>
        <end position="165"/>
    </location>
</feature>
<sequence>MSKSNLNRTNRKVLQVQVLVYIALFVHYIITGLAHAKLEDKVKGHEHNPDYAPLRAIGRFRWFFFTGWNFGLQMILLLLAITDEVSKLINLPLIQRPVEKIRYTFFWYLVFPSSLLVVSTFWSIWYIDRELIFPKIVDDFYPSWLNHTLHTLIVIPLIIEVLAQIKHGNVRVSRRRAAIVLLSYCFIYQTLYLLIYFRHGIWLYPIYKTLTWNQRIVFIIFKTLLIFAYQQLGLLFLRKMNFKSNLKTL</sequence>
<comment type="catalytic activity">
    <reaction evidence="10">
        <text>12-octadecanoyloxy-octadecanoate + H2O = 12-hydroxyoctadecanoate + octadecanoate + H(+)</text>
        <dbReference type="Rhea" id="RHEA:52080"/>
        <dbReference type="ChEBI" id="CHEBI:15377"/>
        <dbReference type="ChEBI" id="CHEBI:15378"/>
        <dbReference type="ChEBI" id="CHEBI:25629"/>
        <dbReference type="ChEBI" id="CHEBI:84201"/>
        <dbReference type="ChEBI" id="CHEBI:136330"/>
    </reaction>
    <physiologicalReaction direction="left-to-right" evidence="10">
        <dbReference type="Rhea" id="RHEA:52081"/>
    </physiologicalReaction>
</comment>
<comment type="catalytic activity">
    <reaction evidence="14">
        <text>13-(9Z-octadecenoyloxy)-octadecanoate + H2O = 13-hydroxy-octadecanoate + (9Z)-octadecenoate + H(+)</text>
        <dbReference type="Rhea" id="RHEA:52064"/>
        <dbReference type="ChEBI" id="CHEBI:15377"/>
        <dbReference type="ChEBI" id="CHEBI:15378"/>
        <dbReference type="ChEBI" id="CHEBI:30823"/>
        <dbReference type="ChEBI" id="CHEBI:136303"/>
        <dbReference type="ChEBI" id="CHEBI:136304"/>
    </reaction>
    <physiologicalReaction direction="left-to-right" evidence="14">
        <dbReference type="Rhea" id="RHEA:52065"/>
    </physiologicalReaction>
</comment>
<comment type="catalytic activity">
    <reaction evidence="1">
        <text>9-(9Z-hexadecenoyloxy)-octadecanoate + H2O = (9Z)-hexadecenoate + 9-hydroxy-octadecanoate + H(+)</text>
        <dbReference type="Rhea" id="RHEA:52068"/>
        <dbReference type="ChEBI" id="CHEBI:15377"/>
        <dbReference type="ChEBI" id="CHEBI:15378"/>
        <dbReference type="ChEBI" id="CHEBI:32372"/>
        <dbReference type="ChEBI" id="CHEBI:136286"/>
        <dbReference type="ChEBI" id="CHEBI:136309"/>
    </reaction>
    <physiologicalReaction direction="left-to-right" evidence="1">
        <dbReference type="Rhea" id="RHEA:52069"/>
    </physiologicalReaction>
</comment>
<evidence type="ECO:0008006" key="20">
    <source>
        <dbReference type="Google" id="ProtNLM"/>
    </source>
</evidence>
<evidence type="ECO:0000256" key="17">
    <source>
        <dbReference type="SAM" id="Phobius"/>
    </source>
</evidence>
<evidence type="ECO:0000313" key="18">
    <source>
        <dbReference type="EMBL" id="KAL1506772.1"/>
    </source>
</evidence>
<comment type="catalytic activity">
    <reaction evidence="7">
        <text>12-hexadecanoyloxy-octadecanoate + H2O = 12-hydroxyoctadecanoate + hexadecanoate + H(+)</text>
        <dbReference type="Rhea" id="RHEA:52056"/>
        <dbReference type="ChEBI" id="CHEBI:7896"/>
        <dbReference type="ChEBI" id="CHEBI:15377"/>
        <dbReference type="ChEBI" id="CHEBI:15378"/>
        <dbReference type="ChEBI" id="CHEBI:83677"/>
        <dbReference type="ChEBI" id="CHEBI:84201"/>
    </reaction>
    <physiologicalReaction direction="left-to-right" evidence="7">
        <dbReference type="Rhea" id="RHEA:52057"/>
    </physiologicalReaction>
</comment>
<evidence type="ECO:0000256" key="2">
    <source>
        <dbReference type="ARBA" id="ARBA00004127"/>
    </source>
</evidence>
<comment type="subcellular location">
    <subcellularLocation>
        <location evidence="2">Endomembrane system</location>
        <topology evidence="2">Multi-pass membrane protein</topology>
    </subcellularLocation>
</comment>
<feature type="transmembrane region" description="Helical" evidence="17">
    <location>
        <begin position="12"/>
        <end position="30"/>
    </location>
</feature>
<evidence type="ECO:0000313" key="19">
    <source>
        <dbReference type="Proteomes" id="UP001566132"/>
    </source>
</evidence>
<evidence type="ECO:0000256" key="14">
    <source>
        <dbReference type="ARBA" id="ARBA00049296"/>
    </source>
</evidence>
<feature type="transmembrane region" description="Helical" evidence="17">
    <location>
        <begin position="62"/>
        <end position="82"/>
    </location>
</feature>
<comment type="catalytic activity">
    <reaction evidence="13">
        <text>9-octadecanoyloxy-octadecanoate + H2O = 9-hydroxy-octadecanoate + octadecanoate + H(+)</text>
        <dbReference type="Rhea" id="RHEA:52096"/>
        <dbReference type="ChEBI" id="CHEBI:15377"/>
        <dbReference type="ChEBI" id="CHEBI:15378"/>
        <dbReference type="ChEBI" id="CHEBI:25629"/>
        <dbReference type="ChEBI" id="CHEBI:136286"/>
        <dbReference type="ChEBI" id="CHEBI:136373"/>
    </reaction>
    <physiologicalReaction direction="left-to-right" evidence="13">
        <dbReference type="Rhea" id="RHEA:52097"/>
    </physiologicalReaction>
</comment>
<comment type="catalytic activity">
    <reaction evidence="11">
        <text>12-(9Z-octadecenoyloxy)-octadecanoate + H2O = 12-hydroxyoctadecanoate + (9Z)-octadecenoate + H(+)</text>
        <dbReference type="Rhea" id="RHEA:52060"/>
        <dbReference type="ChEBI" id="CHEBI:15377"/>
        <dbReference type="ChEBI" id="CHEBI:15378"/>
        <dbReference type="ChEBI" id="CHEBI:30823"/>
        <dbReference type="ChEBI" id="CHEBI:84201"/>
        <dbReference type="ChEBI" id="CHEBI:136302"/>
    </reaction>
    <physiologicalReaction direction="left-to-right" evidence="11">
        <dbReference type="Rhea" id="RHEA:52061"/>
    </physiologicalReaction>
</comment>
<comment type="catalytic activity">
    <reaction evidence="16">
        <text>12-(9Z-hexadecenoyloxy)-octadecanoate + H2O = 12-hydroxyoctadecanoate + (9Z)-hexadecenoate + H(+)</text>
        <dbReference type="Rhea" id="RHEA:52072"/>
        <dbReference type="ChEBI" id="CHEBI:15377"/>
        <dbReference type="ChEBI" id="CHEBI:15378"/>
        <dbReference type="ChEBI" id="CHEBI:32372"/>
        <dbReference type="ChEBI" id="CHEBI:84201"/>
        <dbReference type="ChEBI" id="CHEBI:136312"/>
    </reaction>
    <physiologicalReaction direction="left-to-right" evidence="16">
        <dbReference type="Rhea" id="RHEA:52073"/>
    </physiologicalReaction>
</comment>
<name>A0ABD1F0D6_HYPHA</name>
<evidence type="ECO:0000256" key="8">
    <source>
        <dbReference type="ARBA" id="ARBA00047427"/>
    </source>
</evidence>
<dbReference type="GO" id="GO:0012505">
    <property type="term" value="C:endomembrane system"/>
    <property type="evidence" value="ECO:0007669"/>
    <property type="project" value="UniProtKB-SubCell"/>
</dbReference>
<evidence type="ECO:0000256" key="13">
    <source>
        <dbReference type="ARBA" id="ARBA00049221"/>
    </source>
</evidence>
<dbReference type="PANTHER" id="PTHR10989:SF16">
    <property type="entry name" value="AT02829P-RELATED"/>
    <property type="match status" value="1"/>
</dbReference>
<evidence type="ECO:0000256" key="6">
    <source>
        <dbReference type="ARBA" id="ARBA00023136"/>
    </source>
</evidence>
<keyword evidence="19" id="KW-1185">Reference proteome</keyword>
<feature type="transmembrane region" description="Helical" evidence="17">
    <location>
        <begin position="177"/>
        <end position="196"/>
    </location>
</feature>
<dbReference type="InterPro" id="IPR006838">
    <property type="entry name" value="ADTRP_AIG1"/>
</dbReference>
<comment type="catalytic activity">
    <reaction evidence="12">
        <text>9-(9Z-octadecenoyloxy)-octadecanoate + H2O = 9-hydroxy-octadecanoate + (9Z)-octadecenoate + H(+)</text>
        <dbReference type="Rhea" id="RHEA:52048"/>
        <dbReference type="ChEBI" id="CHEBI:15377"/>
        <dbReference type="ChEBI" id="CHEBI:15378"/>
        <dbReference type="ChEBI" id="CHEBI:30823"/>
        <dbReference type="ChEBI" id="CHEBI:136282"/>
        <dbReference type="ChEBI" id="CHEBI:136286"/>
    </reaction>
    <physiologicalReaction direction="left-to-right" evidence="12">
        <dbReference type="Rhea" id="RHEA:52049"/>
    </physiologicalReaction>
</comment>
<feature type="transmembrane region" description="Helical" evidence="17">
    <location>
        <begin position="216"/>
        <end position="237"/>
    </location>
</feature>
<evidence type="ECO:0000256" key="5">
    <source>
        <dbReference type="ARBA" id="ARBA00022989"/>
    </source>
</evidence>
<comment type="catalytic activity">
    <reaction evidence="8">
        <text>13-octadecanoyloxy-octadecanoate + H2O = 13-hydroxy-octadecanoate + octadecanoate + H(+)</text>
        <dbReference type="Rhea" id="RHEA:52084"/>
        <dbReference type="ChEBI" id="CHEBI:15377"/>
        <dbReference type="ChEBI" id="CHEBI:15378"/>
        <dbReference type="ChEBI" id="CHEBI:25629"/>
        <dbReference type="ChEBI" id="CHEBI:136304"/>
        <dbReference type="ChEBI" id="CHEBI:136335"/>
    </reaction>
    <physiologicalReaction direction="left-to-right" evidence="8">
        <dbReference type="Rhea" id="RHEA:52085"/>
    </physiologicalReaction>
</comment>
<comment type="similarity">
    <text evidence="3">Belongs to the AIG1 family.</text>
</comment>
<accession>A0ABD1F0D6</accession>
<comment type="caution">
    <text evidence="18">The sequence shown here is derived from an EMBL/GenBank/DDBJ whole genome shotgun (WGS) entry which is preliminary data.</text>
</comment>
<dbReference type="Pfam" id="PF04750">
    <property type="entry name" value="Far-17a_AIG1"/>
    <property type="match status" value="1"/>
</dbReference>
<dbReference type="PANTHER" id="PTHR10989">
    <property type="entry name" value="ANDROGEN-INDUCED PROTEIN 1-RELATED"/>
    <property type="match status" value="1"/>
</dbReference>
<comment type="catalytic activity">
    <reaction evidence="9">
        <text>9-hexadecanoyloxy-octadecanoate + H2O = 9-hydroxy-octadecanoate + hexadecanoate + H(+)</text>
        <dbReference type="Rhea" id="RHEA:52052"/>
        <dbReference type="ChEBI" id="CHEBI:7896"/>
        <dbReference type="ChEBI" id="CHEBI:15377"/>
        <dbReference type="ChEBI" id="CHEBI:15378"/>
        <dbReference type="ChEBI" id="CHEBI:83670"/>
        <dbReference type="ChEBI" id="CHEBI:136286"/>
    </reaction>
    <physiologicalReaction direction="left-to-right" evidence="9">
        <dbReference type="Rhea" id="RHEA:52053"/>
    </physiologicalReaction>
</comment>
<dbReference type="EMBL" id="JBDJPC010000004">
    <property type="protein sequence ID" value="KAL1506772.1"/>
    <property type="molecule type" value="Genomic_DNA"/>
</dbReference>
<evidence type="ECO:0000256" key="15">
    <source>
        <dbReference type="ARBA" id="ARBA00049322"/>
    </source>
</evidence>
<protein>
    <recommendedName>
        <fullName evidence="20">Androgen-dependent TFPI-regulating protein</fullName>
    </recommendedName>
</protein>
<evidence type="ECO:0000256" key="7">
    <source>
        <dbReference type="ARBA" id="ARBA00047368"/>
    </source>
</evidence>
<gene>
    <name evidence="18" type="ORF">ABEB36_006075</name>
</gene>
<evidence type="ECO:0000256" key="11">
    <source>
        <dbReference type="ARBA" id="ARBA00048701"/>
    </source>
</evidence>
<organism evidence="18 19">
    <name type="scientific">Hypothenemus hampei</name>
    <name type="common">Coffee berry borer</name>
    <dbReference type="NCBI Taxonomy" id="57062"/>
    <lineage>
        <taxon>Eukaryota</taxon>
        <taxon>Metazoa</taxon>
        <taxon>Ecdysozoa</taxon>
        <taxon>Arthropoda</taxon>
        <taxon>Hexapoda</taxon>
        <taxon>Insecta</taxon>
        <taxon>Pterygota</taxon>
        <taxon>Neoptera</taxon>
        <taxon>Endopterygota</taxon>
        <taxon>Coleoptera</taxon>
        <taxon>Polyphaga</taxon>
        <taxon>Cucujiformia</taxon>
        <taxon>Curculionidae</taxon>
        <taxon>Scolytinae</taxon>
        <taxon>Hypothenemus</taxon>
    </lineage>
</organism>
<evidence type="ECO:0000256" key="3">
    <source>
        <dbReference type="ARBA" id="ARBA00009300"/>
    </source>
</evidence>